<dbReference type="PANTHER" id="PTHR19920:SF0">
    <property type="entry name" value="CYTOSOLIC IRON-SULFUR PROTEIN ASSEMBLY PROTEIN CIAO1-RELATED"/>
    <property type="match status" value="1"/>
</dbReference>
<dbReference type="PROSITE" id="PS50082">
    <property type="entry name" value="WD_REPEATS_2"/>
    <property type="match status" value="1"/>
</dbReference>
<dbReference type="PANTHER" id="PTHR19920">
    <property type="entry name" value="WD40 PROTEIN CIAO1"/>
    <property type="match status" value="1"/>
</dbReference>
<accession>A0A8S1PUR7</accession>
<dbReference type="GO" id="GO:0016226">
    <property type="term" value="P:iron-sulfur cluster assembly"/>
    <property type="evidence" value="ECO:0007669"/>
    <property type="project" value="TreeGrafter"/>
</dbReference>
<name>A0A8S1PUR7_PARPR</name>
<dbReference type="InterPro" id="IPR001680">
    <property type="entry name" value="WD40_rpt"/>
</dbReference>
<reference evidence="2" key="1">
    <citation type="submission" date="2021-01" db="EMBL/GenBank/DDBJ databases">
        <authorList>
            <consortium name="Genoscope - CEA"/>
            <person name="William W."/>
        </authorList>
    </citation>
    <scope>NUCLEOTIDE SEQUENCE</scope>
</reference>
<dbReference type="GO" id="GO:0097361">
    <property type="term" value="C:cytosolic [4Fe-4S] assembly targeting complex"/>
    <property type="evidence" value="ECO:0007669"/>
    <property type="project" value="TreeGrafter"/>
</dbReference>
<keyword evidence="3" id="KW-1185">Reference proteome</keyword>
<keyword evidence="1" id="KW-0853">WD repeat</keyword>
<dbReference type="Proteomes" id="UP000688137">
    <property type="component" value="Unassembled WGS sequence"/>
</dbReference>
<protein>
    <recommendedName>
        <fullName evidence="4">WD domain, G-beta repeat protein</fullName>
    </recommendedName>
</protein>
<sequence length="329" mass="38007">MTSNLHNQLETLKVQTLNYKLYTNIQILESWCCSISMNQIKTLLIAGCSYKTLIFQFCDNPKLLVSLIEETYIVSSISQKVQSSEVLIGNSKGTIKIFQKNGINSCRYLIKSKEHKGLITQFILTKDEQLLISSSIDGKIKFWNSTQLINCIQTIDCNLDGVLGISLNQSENQLISCGKQSKIVVIQKSNINQLWFISQEIQVQSYGYRLSFIQDYAFTYQPFYIDKLEIYQSNQDNLLYNKINEVNVKKCYMDCLFPQIFIKNKSLLINKMGNLIYIFQIKDLTEIVQVQIIDFNTYNIHGSVSDDGDFLFTWDDNTDLITIRKLKEV</sequence>
<dbReference type="SMART" id="SM00320">
    <property type="entry name" value="WD40"/>
    <property type="match status" value="3"/>
</dbReference>
<dbReference type="EMBL" id="CAJJDM010000135">
    <property type="protein sequence ID" value="CAD8107057.1"/>
    <property type="molecule type" value="Genomic_DNA"/>
</dbReference>
<gene>
    <name evidence="2" type="ORF">PPRIM_AZ9-3.1.T1320125</name>
</gene>
<evidence type="ECO:0000313" key="3">
    <source>
        <dbReference type="Proteomes" id="UP000688137"/>
    </source>
</evidence>
<evidence type="ECO:0000313" key="2">
    <source>
        <dbReference type="EMBL" id="CAD8107057.1"/>
    </source>
</evidence>
<dbReference type="AlphaFoldDB" id="A0A8S1PUR7"/>
<evidence type="ECO:0008006" key="4">
    <source>
        <dbReference type="Google" id="ProtNLM"/>
    </source>
</evidence>
<feature type="repeat" description="WD" evidence="1">
    <location>
        <begin position="112"/>
        <end position="144"/>
    </location>
</feature>
<proteinExistence type="predicted"/>
<dbReference type="PROSITE" id="PS50294">
    <property type="entry name" value="WD_REPEATS_REGION"/>
    <property type="match status" value="1"/>
</dbReference>
<dbReference type="Pfam" id="PF00400">
    <property type="entry name" value="WD40"/>
    <property type="match status" value="1"/>
</dbReference>
<comment type="caution">
    <text evidence="2">The sequence shown here is derived from an EMBL/GenBank/DDBJ whole genome shotgun (WGS) entry which is preliminary data.</text>
</comment>
<organism evidence="2 3">
    <name type="scientific">Paramecium primaurelia</name>
    <dbReference type="NCBI Taxonomy" id="5886"/>
    <lineage>
        <taxon>Eukaryota</taxon>
        <taxon>Sar</taxon>
        <taxon>Alveolata</taxon>
        <taxon>Ciliophora</taxon>
        <taxon>Intramacronucleata</taxon>
        <taxon>Oligohymenophorea</taxon>
        <taxon>Peniculida</taxon>
        <taxon>Parameciidae</taxon>
        <taxon>Paramecium</taxon>
    </lineage>
</organism>
<evidence type="ECO:0000256" key="1">
    <source>
        <dbReference type="PROSITE-ProRule" id="PRU00221"/>
    </source>
</evidence>